<organism evidence="2 3">
    <name type="scientific">Euroglyphus maynei</name>
    <name type="common">Mayne's house dust mite</name>
    <dbReference type="NCBI Taxonomy" id="6958"/>
    <lineage>
        <taxon>Eukaryota</taxon>
        <taxon>Metazoa</taxon>
        <taxon>Ecdysozoa</taxon>
        <taxon>Arthropoda</taxon>
        <taxon>Chelicerata</taxon>
        <taxon>Arachnida</taxon>
        <taxon>Acari</taxon>
        <taxon>Acariformes</taxon>
        <taxon>Sarcoptiformes</taxon>
        <taxon>Astigmata</taxon>
        <taxon>Psoroptidia</taxon>
        <taxon>Analgoidea</taxon>
        <taxon>Pyroglyphidae</taxon>
        <taxon>Pyroglyphinae</taxon>
        <taxon>Euroglyphus</taxon>
    </lineage>
</organism>
<dbReference type="GO" id="GO:0051015">
    <property type="term" value="F:actin filament binding"/>
    <property type="evidence" value="ECO:0007669"/>
    <property type="project" value="TreeGrafter"/>
</dbReference>
<evidence type="ECO:0000313" key="2">
    <source>
        <dbReference type="EMBL" id="OTF70639.1"/>
    </source>
</evidence>
<gene>
    <name evidence="2" type="ORF">BLA29_014207</name>
</gene>
<dbReference type="PANTHER" id="PTHR45857:SF4">
    <property type="entry name" value="FORMIN-LIKE PROTEIN"/>
    <property type="match status" value="1"/>
</dbReference>
<dbReference type="OrthoDB" id="1668162at2759"/>
<dbReference type="GO" id="GO:0008360">
    <property type="term" value="P:regulation of cell shape"/>
    <property type="evidence" value="ECO:0007669"/>
    <property type="project" value="TreeGrafter"/>
</dbReference>
<dbReference type="InterPro" id="IPR043592">
    <property type="entry name" value="FMNL_animal"/>
</dbReference>
<dbReference type="AlphaFoldDB" id="A0A1Y3AQA6"/>
<comment type="caution">
    <text evidence="2">The sequence shown here is derived from an EMBL/GenBank/DDBJ whole genome shotgun (WGS) entry which is preliminary data.</text>
</comment>
<feature type="non-terminal residue" evidence="2">
    <location>
        <position position="106"/>
    </location>
</feature>
<name>A0A1Y3AQA6_EURMA</name>
<dbReference type="PANTHER" id="PTHR45857">
    <property type="entry name" value="FORMIN-LIKE PROTEIN"/>
    <property type="match status" value="1"/>
</dbReference>
<dbReference type="InterPro" id="IPR042201">
    <property type="entry name" value="FH2_Formin_sf"/>
</dbReference>
<accession>A0A1Y3AQA6</accession>
<reference evidence="2 3" key="1">
    <citation type="submission" date="2017-03" db="EMBL/GenBank/DDBJ databases">
        <title>Genome Survey of Euroglyphus maynei.</title>
        <authorList>
            <person name="Arlian L.G."/>
            <person name="Morgan M.S."/>
            <person name="Rider S.D."/>
        </authorList>
    </citation>
    <scope>NUCLEOTIDE SEQUENCE [LARGE SCALE GENOMIC DNA]</scope>
    <source>
        <strain evidence="2">Arlian Lab</strain>
        <tissue evidence="2">Whole body</tissue>
    </source>
</reference>
<dbReference type="GO" id="GO:0005829">
    <property type="term" value="C:cytosol"/>
    <property type="evidence" value="ECO:0007669"/>
    <property type="project" value="TreeGrafter"/>
</dbReference>
<feature type="compositionally biased region" description="Gly residues" evidence="1">
    <location>
        <begin position="95"/>
        <end position="106"/>
    </location>
</feature>
<protein>
    <submittedName>
        <fullName evidence="2">Uncharacterized protein</fullName>
    </submittedName>
</protein>
<proteinExistence type="predicted"/>
<evidence type="ECO:0000256" key="1">
    <source>
        <dbReference type="SAM" id="MobiDB-lite"/>
    </source>
</evidence>
<dbReference type="GO" id="GO:0030866">
    <property type="term" value="P:cortical actin cytoskeleton organization"/>
    <property type="evidence" value="ECO:0007669"/>
    <property type="project" value="TreeGrafter"/>
</dbReference>
<sequence length="106" mass="11631">MSFGSSANDSSNMLMTLKRTYQTKYKLPTFNWVPLKPNQVKGTIFNDFHDEETILKTINFDDFEEQFKLGIKSFGGKKGGLIGQDQRDSSAIANGIGGGNTSGDVS</sequence>
<keyword evidence="3" id="KW-1185">Reference proteome</keyword>
<feature type="region of interest" description="Disordered" evidence="1">
    <location>
        <begin position="85"/>
        <end position="106"/>
    </location>
</feature>
<evidence type="ECO:0000313" key="3">
    <source>
        <dbReference type="Proteomes" id="UP000194236"/>
    </source>
</evidence>
<dbReference type="Gene3D" id="1.20.58.2220">
    <property type="entry name" value="Formin, FH2 domain"/>
    <property type="match status" value="1"/>
</dbReference>
<dbReference type="EMBL" id="MUJZ01064761">
    <property type="protein sequence ID" value="OTF70639.1"/>
    <property type="molecule type" value="Genomic_DNA"/>
</dbReference>
<dbReference type="GO" id="GO:0016477">
    <property type="term" value="P:cell migration"/>
    <property type="evidence" value="ECO:0007669"/>
    <property type="project" value="TreeGrafter"/>
</dbReference>
<dbReference type="Proteomes" id="UP000194236">
    <property type="component" value="Unassembled WGS sequence"/>
</dbReference>